<name>A0A1J5NG82_9BACT</name>
<evidence type="ECO:0000313" key="2">
    <source>
        <dbReference type="EMBL" id="OIQ52223.1"/>
    </source>
</evidence>
<keyword evidence="1" id="KW-0472">Membrane</keyword>
<feature type="transmembrane region" description="Helical" evidence="1">
    <location>
        <begin position="25"/>
        <end position="43"/>
    </location>
</feature>
<dbReference type="OrthoDB" id="8457152at2"/>
<gene>
    <name evidence="2" type="ORF">BerOc1_00697</name>
</gene>
<feature type="transmembrane region" description="Helical" evidence="1">
    <location>
        <begin position="115"/>
        <end position="143"/>
    </location>
</feature>
<reference evidence="2 3" key="1">
    <citation type="submission" date="2015-09" db="EMBL/GenBank/DDBJ databases">
        <title>Genome of Desulfovibrio dechloracetivorans BerOc1, a mercury methylating strain isolated from highly hydrocarbons and metals contaminated coastal sediments.</title>
        <authorList>
            <person name="Goni Urriza M."/>
            <person name="Gassie C."/>
            <person name="Bouchez O."/>
            <person name="Klopp C."/>
            <person name="Ranchou-Peyruse A."/>
            <person name="Remy G."/>
        </authorList>
    </citation>
    <scope>NUCLEOTIDE SEQUENCE [LARGE SCALE GENOMIC DNA]</scope>
    <source>
        <strain evidence="2 3">BerOc1</strain>
    </source>
</reference>
<keyword evidence="3" id="KW-1185">Reference proteome</keyword>
<dbReference type="RefSeq" id="WP_129586473.1">
    <property type="nucleotide sequence ID" value="NZ_LKAQ01000001.1"/>
</dbReference>
<feature type="transmembrane region" description="Helical" evidence="1">
    <location>
        <begin position="155"/>
        <end position="181"/>
    </location>
</feature>
<protein>
    <submittedName>
        <fullName evidence="2">Uncharacterized protein</fullName>
    </submittedName>
</protein>
<evidence type="ECO:0000313" key="3">
    <source>
        <dbReference type="Proteomes" id="UP000181901"/>
    </source>
</evidence>
<proteinExistence type="predicted"/>
<dbReference type="EMBL" id="LKAQ01000001">
    <property type="protein sequence ID" value="OIQ52223.1"/>
    <property type="molecule type" value="Genomic_DNA"/>
</dbReference>
<keyword evidence="1" id="KW-1133">Transmembrane helix</keyword>
<feature type="transmembrane region" description="Helical" evidence="1">
    <location>
        <begin position="63"/>
        <end position="81"/>
    </location>
</feature>
<evidence type="ECO:0000256" key="1">
    <source>
        <dbReference type="SAM" id="Phobius"/>
    </source>
</evidence>
<comment type="caution">
    <text evidence="2">The sequence shown here is derived from an EMBL/GenBank/DDBJ whole genome shotgun (WGS) entry which is preliminary data.</text>
</comment>
<keyword evidence="1" id="KW-0812">Transmembrane</keyword>
<accession>A0A1J5NG82</accession>
<organism evidence="2 3">
    <name type="scientific">Pseudodesulfovibrio hydrargyri</name>
    <dbReference type="NCBI Taxonomy" id="2125990"/>
    <lineage>
        <taxon>Bacteria</taxon>
        <taxon>Pseudomonadati</taxon>
        <taxon>Thermodesulfobacteriota</taxon>
        <taxon>Desulfovibrionia</taxon>
        <taxon>Desulfovibrionales</taxon>
        <taxon>Desulfovibrionaceae</taxon>
    </lineage>
</organism>
<dbReference type="AlphaFoldDB" id="A0A1J5NG82"/>
<sequence>MMLESSRLLRPLNFLRIKFTNKNRYCFLLPILFSIAFTFILALNPNQIAIFGDNGFLKMASGILQLLTGFFIASLAAVASFNKGELDEYMSGNCPTLQAKENGSTEPRKLTRRRFLCYLFGYLSFTSLMLYLIGLFCSLFYSLACSIIPDQLHRIVLYTFTLFYSFVFFNLITTTLLGLFFTADRIHWEGEARRLPQGANDEQSQPSPRQP</sequence>
<dbReference type="Proteomes" id="UP000181901">
    <property type="component" value="Unassembled WGS sequence"/>
</dbReference>